<dbReference type="Proteomes" id="UP000242167">
    <property type="component" value="Nucleomorph 3"/>
</dbReference>
<dbReference type="SUPFAM" id="SSF54534">
    <property type="entry name" value="FKBP-like"/>
    <property type="match status" value="1"/>
</dbReference>
<name>Q98S76_GUITH</name>
<comment type="catalytic activity">
    <reaction evidence="1 5">
        <text>[protein]-peptidylproline (omega=180) = [protein]-peptidylproline (omega=0)</text>
        <dbReference type="Rhea" id="RHEA:16237"/>
        <dbReference type="Rhea" id="RHEA-COMP:10747"/>
        <dbReference type="Rhea" id="RHEA-COMP:10748"/>
        <dbReference type="ChEBI" id="CHEBI:83833"/>
        <dbReference type="ChEBI" id="CHEBI:83834"/>
        <dbReference type="EC" id="5.2.1.8"/>
    </reaction>
</comment>
<dbReference type="PANTHER" id="PTHR43811">
    <property type="entry name" value="FKBP-TYPE PEPTIDYL-PROLYL CIS-TRANS ISOMERASE FKPA"/>
    <property type="match status" value="1"/>
</dbReference>
<dbReference type="InterPro" id="IPR046357">
    <property type="entry name" value="PPIase_dom_sf"/>
</dbReference>
<feature type="domain" description="PPIase FKBP-type" evidence="7">
    <location>
        <begin position="75"/>
        <end position="163"/>
    </location>
</feature>
<dbReference type="EMBL" id="AF083031">
    <property type="protein sequence ID" value="AAK39706.1"/>
    <property type="molecule type" value="Genomic_DNA"/>
</dbReference>
<reference evidence="8 9" key="1">
    <citation type="journal article" date="2001" name="Nature">
        <title>The highly reduced genome of an enslaved algal nucleus.</title>
        <authorList>
            <person name="Douglas S."/>
            <person name="Zauner S."/>
            <person name="Fraunholz M."/>
            <person name="Beaton M."/>
            <person name="Penny S."/>
            <person name="Deng L."/>
            <person name="Wu X."/>
            <person name="Reith M."/>
            <person name="Cavalier-Smith T."/>
            <person name="Maier U."/>
        </authorList>
    </citation>
    <scope>NUCLEOTIDE SEQUENCE [LARGE SCALE GENOMIC DNA]</scope>
</reference>
<geneLocation type="nucleomorph" evidence="8"/>
<evidence type="ECO:0000313" key="9">
    <source>
        <dbReference type="Proteomes" id="UP000242167"/>
    </source>
</evidence>
<feature type="transmembrane region" description="Helical" evidence="6">
    <location>
        <begin position="214"/>
        <end position="237"/>
    </location>
</feature>
<gene>
    <name evidence="8" type="primary">fkbp</name>
</gene>
<keyword evidence="6" id="KW-1133">Transmembrane helix</keyword>
<evidence type="ECO:0000256" key="6">
    <source>
        <dbReference type="SAM" id="Phobius"/>
    </source>
</evidence>
<dbReference type="AlphaFoldDB" id="Q98S76"/>
<protein>
    <recommendedName>
        <fullName evidence="2 5">peptidylprolyl isomerase</fullName>
        <ecNumber evidence="2 5">5.2.1.8</ecNumber>
    </recommendedName>
</protein>
<dbReference type="PIR" id="F90126">
    <property type="entry name" value="F90126"/>
</dbReference>
<keyword evidence="8" id="KW-0542">Nucleomorph</keyword>
<keyword evidence="6" id="KW-0812">Transmembrane</keyword>
<evidence type="ECO:0000256" key="4">
    <source>
        <dbReference type="ARBA" id="ARBA00023235"/>
    </source>
</evidence>
<keyword evidence="4 5" id="KW-0413">Isomerase</keyword>
<accession>Q98S76</accession>
<dbReference type="InterPro" id="IPR001179">
    <property type="entry name" value="PPIase_FKBP_dom"/>
</dbReference>
<evidence type="ECO:0000256" key="2">
    <source>
        <dbReference type="ARBA" id="ARBA00013194"/>
    </source>
</evidence>
<sequence length="244" mass="27842">MIKAFVNSFLIFKYTTKNRKLNSIYSQKNSRVSNKNKLTYIQALNKESEIINLTNDKGVKKKIFKQGSGDLVNEGMIVKINYEGKLENGQIFDSSIIRDEPYMFILGEDKVIKGWNIGIQSMKVGEIAEITIDPEYGYKKKGIPPIIPPNSRLIFNIELTNAEIDSNSRKKINFSNSKNLQANMNSNQKISKYDNFKPFIISPFGDLAKDRKNFLLNPFITFSIITILMFCLFFIVVKSGGIHS</sequence>
<proteinExistence type="predicted"/>
<dbReference type="PANTHER" id="PTHR43811:SF19">
    <property type="entry name" value="39 KDA FK506-BINDING NUCLEAR PROTEIN"/>
    <property type="match status" value="1"/>
</dbReference>
<evidence type="ECO:0000256" key="1">
    <source>
        <dbReference type="ARBA" id="ARBA00000971"/>
    </source>
</evidence>
<dbReference type="Gene3D" id="3.10.50.40">
    <property type="match status" value="1"/>
</dbReference>
<dbReference type="GO" id="GO:0003755">
    <property type="term" value="F:peptidyl-prolyl cis-trans isomerase activity"/>
    <property type="evidence" value="ECO:0007669"/>
    <property type="project" value="UniProtKB-KW"/>
</dbReference>
<dbReference type="FunFam" id="3.10.50.40:FF:000006">
    <property type="entry name" value="Peptidyl-prolyl cis-trans isomerase"/>
    <property type="match status" value="1"/>
</dbReference>
<dbReference type="PROSITE" id="PS50059">
    <property type="entry name" value="FKBP_PPIASE"/>
    <property type="match status" value="1"/>
</dbReference>
<dbReference type="Pfam" id="PF00254">
    <property type="entry name" value="FKBP_C"/>
    <property type="match status" value="1"/>
</dbReference>
<dbReference type="RefSeq" id="XP_001713397.1">
    <property type="nucleotide sequence ID" value="XM_001713345.1"/>
</dbReference>
<dbReference type="EC" id="5.2.1.8" evidence="2 5"/>
<evidence type="ECO:0000259" key="7">
    <source>
        <dbReference type="PROSITE" id="PS50059"/>
    </source>
</evidence>
<organism evidence="8 9">
    <name type="scientific">Guillardia theta</name>
    <name type="common">Cryptophyte</name>
    <name type="synonym">Cryptomonas phi</name>
    <dbReference type="NCBI Taxonomy" id="55529"/>
    <lineage>
        <taxon>Eukaryota</taxon>
        <taxon>Cryptophyceae</taxon>
        <taxon>Pyrenomonadales</taxon>
        <taxon>Geminigeraceae</taxon>
        <taxon>Guillardia</taxon>
    </lineage>
</organism>
<evidence type="ECO:0000256" key="3">
    <source>
        <dbReference type="ARBA" id="ARBA00023110"/>
    </source>
</evidence>
<keyword evidence="6" id="KW-0472">Membrane</keyword>
<dbReference type="GeneID" id="857179"/>
<evidence type="ECO:0000313" key="8">
    <source>
        <dbReference type="EMBL" id="AAK39706.1"/>
    </source>
</evidence>
<keyword evidence="3 5" id="KW-0697">Rotamase</keyword>
<evidence type="ECO:0000256" key="5">
    <source>
        <dbReference type="PROSITE-ProRule" id="PRU00277"/>
    </source>
</evidence>